<keyword evidence="6 11" id="KW-0812">Transmembrane</keyword>
<evidence type="ECO:0000256" key="7">
    <source>
        <dbReference type="ARBA" id="ARBA00022927"/>
    </source>
</evidence>
<evidence type="ECO:0000256" key="11">
    <source>
        <dbReference type="SAM" id="Phobius"/>
    </source>
</evidence>
<dbReference type="EMBL" id="SMGG01000003">
    <property type="protein sequence ID" value="TCK61992.1"/>
    <property type="molecule type" value="Genomic_DNA"/>
</dbReference>
<keyword evidence="4" id="KW-1003">Cell membrane</keyword>
<name>A0A4R1KBV7_9BACT</name>
<evidence type="ECO:0000256" key="9">
    <source>
        <dbReference type="ARBA" id="ARBA00023136"/>
    </source>
</evidence>
<protein>
    <submittedName>
        <fullName evidence="13">Outer membrane transport energization protein TonB</fullName>
    </submittedName>
</protein>
<dbReference type="PROSITE" id="PS52015">
    <property type="entry name" value="TONB_CTD"/>
    <property type="match status" value="1"/>
</dbReference>
<comment type="caution">
    <text evidence="13">The sequence shown here is derived from an EMBL/GenBank/DDBJ whole genome shotgun (WGS) entry which is preliminary data.</text>
</comment>
<dbReference type="Gene3D" id="3.30.1150.10">
    <property type="match status" value="1"/>
</dbReference>
<evidence type="ECO:0000256" key="1">
    <source>
        <dbReference type="ARBA" id="ARBA00004383"/>
    </source>
</evidence>
<dbReference type="InterPro" id="IPR037682">
    <property type="entry name" value="TonB_C"/>
</dbReference>
<evidence type="ECO:0000256" key="8">
    <source>
        <dbReference type="ARBA" id="ARBA00022989"/>
    </source>
</evidence>
<dbReference type="Proteomes" id="UP000294614">
    <property type="component" value="Unassembled WGS sequence"/>
</dbReference>
<dbReference type="InterPro" id="IPR051045">
    <property type="entry name" value="TonB-dependent_transducer"/>
</dbReference>
<dbReference type="PANTHER" id="PTHR33446">
    <property type="entry name" value="PROTEIN TONB-RELATED"/>
    <property type="match status" value="1"/>
</dbReference>
<feature type="domain" description="TonB C-terminal" evidence="12">
    <location>
        <begin position="148"/>
        <end position="236"/>
    </location>
</feature>
<feature type="region of interest" description="Disordered" evidence="10">
    <location>
        <begin position="53"/>
        <end position="84"/>
    </location>
</feature>
<evidence type="ECO:0000256" key="3">
    <source>
        <dbReference type="ARBA" id="ARBA00022448"/>
    </source>
</evidence>
<keyword evidence="9 11" id="KW-0472">Membrane</keyword>
<evidence type="ECO:0000313" key="13">
    <source>
        <dbReference type="EMBL" id="TCK61992.1"/>
    </source>
</evidence>
<keyword evidence="14" id="KW-1185">Reference proteome</keyword>
<dbReference type="NCBIfam" id="TIGR01352">
    <property type="entry name" value="tonB_Cterm"/>
    <property type="match status" value="1"/>
</dbReference>
<dbReference type="PANTHER" id="PTHR33446:SF2">
    <property type="entry name" value="PROTEIN TONB"/>
    <property type="match status" value="1"/>
</dbReference>
<evidence type="ECO:0000256" key="6">
    <source>
        <dbReference type="ARBA" id="ARBA00022692"/>
    </source>
</evidence>
<keyword evidence="7" id="KW-0653">Protein transport</keyword>
<evidence type="ECO:0000256" key="5">
    <source>
        <dbReference type="ARBA" id="ARBA00022519"/>
    </source>
</evidence>
<evidence type="ECO:0000256" key="2">
    <source>
        <dbReference type="ARBA" id="ARBA00006555"/>
    </source>
</evidence>
<evidence type="ECO:0000313" key="14">
    <source>
        <dbReference type="Proteomes" id="UP000294614"/>
    </source>
</evidence>
<dbReference type="GO" id="GO:0098797">
    <property type="term" value="C:plasma membrane protein complex"/>
    <property type="evidence" value="ECO:0007669"/>
    <property type="project" value="TreeGrafter"/>
</dbReference>
<dbReference type="AlphaFoldDB" id="A0A4R1KBV7"/>
<proteinExistence type="inferred from homology"/>
<accession>A0A4R1KBV7</accession>
<dbReference type="Pfam" id="PF03544">
    <property type="entry name" value="TonB_C"/>
    <property type="match status" value="1"/>
</dbReference>
<dbReference type="OrthoDB" id="9792439at2"/>
<feature type="transmembrane region" description="Helical" evidence="11">
    <location>
        <begin position="9"/>
        <end position="29"/>
    </location>
</feature>
<comment type="subcellular location">
    <subcellularLocation>
        <location evidence="1">Cell inner membrane</location>
        <topology evidence="1">Single-pass membrane protein</topology>
        <orientation evidence="1">Periplasmic side</orientation>
    </subcellularLocation>
</comment>
<dbReference type="RefSeq" id="WP_132871708.1">
    <property type="nucleotide sequence ID" value="NZ_SMGG01000003.1"/>
</dbReference>
<keyword evidence="5" id="KW-0997">Cell inner membrane</keyword>
<evidence type="ECO:0000256" key="10">
    <source>
        <dbReference type="SAM" id="MobiDB-lite"/>
    </source>
</evidence>
<evidence type="ECO:0000256" key="4">
    <source>
        <dbReference type="ARBA" id="ARBA00022475"/>
    </source>
</evidence>
<dbReference type="InterPro" id="IPR006260">
    <property type="entry name" value="TonB/TolA_C"/>
</dbReference>
<keyword evidence="3" id="KW-0813">Transport</keyword>
<keyword evidence="8 11" id="KW-1133">Transmembrane helix</keyword>
<gene>
    <name evidence="13" type="ORF">C8D98_0500</name>
</gene>
<dbReference type="GO" id="GO:0055085">
    <property type="term" value="P:transmembrane transport"/>
    <property type="evidence" value="ECO:0007669"/>
    <property type="project" value="InterPro"/>
</dbReference>
<evidence type="ECO:0000259" key="12">
    <source>
        <dbReference type="PROSITE" id="PS52015"/>
    </source>
</evidence>
<organism evidence="13 14">
    <name type="scientific">Seleniivibrio woodruffii</name>
    <dbReference type="NCBI Taxonomy" id="1078050"/>
    <lineage>
        <taxon>Bacteria</taxon>
        <taxon>Pseudomonadati</taxon>
        <taxon>Deferribacterota</taxon>
        <taxon>Deferribacteres</taxon>
        <taxon>Deferribacterales</taxon>
        <taxon>Geovibrionaceae</taxon>
        <taxon>Seleniivibrio</taxon>
    </lineage>
</organism>
<dbReference type="GO" id="GO:0015031">
    <property type="term" value="P:protein transport"/>
    <property type="evidence" value="ECO:0007669"/>
    <property type="project" value="UniProtKB-KW"/>
</dbReference>
<reference evidence="13 14" key="1">
    <citation type="submission" date="2019-03" db="EMBL/GenBank/DDBJ databases">
        <title>Genomic Encyclopedia of Type Strains, Phase IV (KMG-IV): sequencing the most valuable type-strain genomes for metagenomic binning, comparative biology and taxonomic classification.</title>
        <authorList>
            <person name="Goeker M."/>
        </authorList>
    </citation>
    <scope>NUCLEOTIDE SEQUENCE [LARGE SCALE GENOMIC DNA]</scope>
    <source>
        <strain evidence="13 14">DSM 24984</strain>
    </source>
</reference>
<dbReference type="GO" id="GO:0031992">
    <property type="term" value="F:energy transducer activity"/>
    <property type="evidence" value="ECO:0007669"/>
    <property type="project" value="TreeGrafter"/>
</dbReference>
<comment type="similarity">
    <text evidence="2">Belongs to the TonB family.</text>
</comment>
<dbReference type="SUPFAM" id="SSF74653">
    <property type="entry name" value="TolA/TonB C-terminal domain"/>
    <property type="match status" value="1"/>
</dbReference>
<sequence length="236" mass="25280">MRKAMTQSLAIHGMMAAIFFYGMSMGGFVPQPEPHVIDLSAYFRQAAPAPEQIEAPVPMSPQQTERVQKAEPVRKQTVQPAPQKKYEQVNSAAVAEVSAPATAAAEPAPAAVTSAVPAETYAPVAASPVQNTPTPAVSASPRPFDYSGYQSVLNSKLEANKTYPMSARRRGIEGTVKLKLTIAENGTLLESLVVSSSGYDTLDSEALKLVKSVFPVRHNSDKQVSLVVPIVYKLIK</sequence>